<sequence>MLKKYLTEEMVQFKEEAKNWEEAIQLASEPLLKNHLIEKEYIDTMIENVKNLGPYIVLLPKFAMPHARPENGVNQLGLSLLILENGVQFDGGKFANVFLVLAAPDKESHLTLLSELSTVLSSQEKVDALASAKNYQEIFVILEEEAK</sequence>
<comment type="subcellular location">
    <subcellularLocation>
        <location evidence="1">Cytoplasm</location>
    </subcellularLocation>
</comment>
<evidence type="ECO:0000256" key="9">
    <source>
        <dbReference type="ARBA" id="ARBA00041175"/>
    </source>
</evidence>
<dbReference type="PROSITE" id="PS51094">
    <property type="entry name" value="PTS_EIIA_TYPE_2"/>
    <property type="match status" value="1"/>
</dbReference>
<dbReference type="CDD" id="cd00211">
    <property type="entry name" value="PTS_IIA_fru"/>
    <property type="match status" value="1"/>
</dbReference>
<evidence type="ECO:0000256" key="2">
    <source>
        <dbReference type="ARBA" id="ARBA00022448"/>
    </source>
</evidence>
<keyword evidence="4" id="KW-0597">Phosphoprotein</keyword>
<evidence type="ECO:0000313" key="12">
    <source>
        <dbReference type="EMBL" id="ETI70167.1"/>
    </source>
</evidence>
<keyword evidence="6" id="KW-0598">Phosphotransferase system</keyword>
<dbReference type="InterPro" id="IPR016152">
    <property type="entry name" value="PTrfase/Anion_transptr"/>
</dbReference>
<keyword evidence="5" id="KW-0808">Transferase</keyword>
<keyword evidence="7" id="KW-0418">Kinase</keyword>
<dbReference type="GO" id="GO:0005737">
    <property type="term" value="C:cytoplasm"/>
    <property type="evidence" value="ECO:0007669"/>
    <property type="project" value="UniProtKB-SubCell"/>
</dbReference>
<dbReference type="InterPro" id="IPR051351">
    <property type="entry name" value="Ascorbate-PTS_EIIA_comp"/>
</dbReference>
<keyword evidence="13" id="KW-1185">Reference proteome</keyword>
<evidence type="ECO:0000256" key="3">
    <source>
        <dbReference type="ARBA" id="ARBA00022490"/>
    </source>
</evidence>
<evidence type="ECO:0000313" key="13">
    <source>
        <dbReference type="Proteomes" id="UP000018877"/>
    </source>
</evidence>
<evidence type="ECO:0000256" key="7">
    <source>
        <dbReference type="ARBA" id="ARBA00022777"/>
    </source>
</evidence>
<evidence type="ECO:0000256" key="5">
    <source>
        <dbReference type="ARBA" id="ARBA00022679"/>
    </source>
</evidence>
<comment type="function">
    <text evidence="8">The phosphoenolpyruvate-dependent sugar phosphotransferase system (sugar PTS), a major carbohydrate active transport system, catalyzes the phosphorylation of incoming sugar substrates concomitantly with their translocation across the cell membrane. The enzyme II UlaABC PTS system is involved in ascorbate transport.</text>
</comment>
<feature type="domain" description="PTS EIIA type-2" evidence="11">
    <location>
        <begin position="4"/>
        <end position="145"/>
    </location>
</feature>
<keyword evidence="2" id="KW-0813">Transport</keyword>
<reference evidence="12 13" key="1">
    <citation type="journal article" date="2014" name="Environ. Microbiol.">
        <title>The nitrate-ammonifying and nosZ-carrying bacterium Bacillus vireti is a potent source and sink for nitric and nitrous oxide under high nitrate conditions.</title>
        <authorList>
            <person name="Mania D."/>
            <person name="Heylen K."/>
            <person name="van Spanning R.J."/>
            <person name="Frostegard A."/>
        </authorList>
    </citation>
    <scope>NUCLEOTIDE SEQUENCE [LARGE SCALE GENOMIC DNA]</scope>
    <source>
        <strain evidence="12 13">LMG 21834</strain>
    </source>
</reference>
<dbReference type="GO" id="GO:0009401">
    <property type="term" value="P:phosphoenolpyruvate-dependent sugar phosphotransferase system"/>
    <property type="evidence" value="ECO:0007669"/>
    <property type="project" value="UniProtKB-KW"/>
</dbReference>
<evidence type="ECO:0000256" key="6">
    <source>
        <dbReference type="ARBA" id="ARBA00022683"/>
    </source>
</evidence>
<name>A0AB94IT44_9BACI</name>
<dbReference type="Pfam" id="PF00359">
    <property type="entry name" value="PTS_EIIA_2"/>
    <property type="match status" value="1"/>
</dbReference>
<dbReference type="PANTHER" id="PTHR36203:SF1">
    <property type="entry name" value="ASCORBATE-SPECIFIC PTS SYSTEM EIIA COMPONENT"/>
    <property type="match status" value="1"/>
</dbReference>
<dbReference type="InterPro" id="IPR002178">
    <property type="entry name" value="PTS_EIIA_type-2_dom"/>
</dbReference>
<comment type="caution">
    <text evidence="12">The sequence shown here is derived from an EMBL/GenBank/DDBJ whole genome shotgun (WGS) entry which is preliminary data.</text>
</comment>
<evidence type="ECO:0000256" key="1">
    <source>
        <dbReference type="ARBA" id="ARBA00004496"/>
    </source>
</evidence>
<proteinExistence type="predicted"/>
<keyword evidence="3" id="KW-0963">Cytoplasm</keyword>
<evidence type="ECO:0000259" key="11">
    <source>
        <dbReference type="PROSITE" id="PS51094"/>
    </source>
</evidence>
<dbReference type="Proteomes" id="UP000018877">
    <property type="component" value="Unassembled WGS sequence"/>
</dbReference>
<dbReference type="PANTHER" id="PTHR36203">
    <property type="entry name" value="ASCORBATE-SPECIFIC PTS SYSTEM EIIA COMPONENT"/>
    <property type="match status" value="1"/>
</dbReference>
<organism evidence="12 13">
    <name type="scientific">Neobacillus vireti LMG 21834</name>
    <dbReference type="NCBI Taxonomy" id="1131730"/>
    <lineage>
        <taxon>Bacteria</taxon>
        <taxon>Bacillati</taxon>
        <taxon>Bacillota</taxon>
        <taxon>Bacilli</taxon>
        <taxon>Bacillales</taxon>
        <taxon>Bacillaceae</taxon>
        <taxon>Neobacillus</taxon>
    </lineage>
</organism>
<gene>
    <name evidence="12" type="ORF">BAVI_03739</name>
</gene>
<dbReference type="RefSeq" id="WP_024026964.1">
    <property type="nucleotide sequence ID" value="NZ_ALAN01000026.1"/>
</dbReference>
<dbReference type="AlphaFoldDB" id="A0AB94IT44"/>
<evidence type="ECO:0000256" key="8">
    <source>
        <dbReference type="ARBA" id="ARBA00037387"/>
    </source>
</evidence>
<accession>A0AB94IT44</accession>
<evidence type="ECO:0000256" key="10">
    <source>
        <dbReference type="ARBA" id="ARBA00042072"/>
    </source>
</evidence>
<dbReference type="EMBL" id="ALAN01000026">
    <property type="protein sequence ID" value="ETI70167.1"/>
    <property type="molecule type" value="Genomic_DNA"/>
</dbReference>
<evidence type="ECO:0000256" key="4">
    <source>
        <dbReference type="ARBA" id="ARBA00022553"/>
    </source>
</evidence>
<protein>
    <recommendedName>
        <fullName evidence="9">Ascorbate-specific PTS system EIIA component</fullName>
    </recommendedName>
    <alternativeName>
        <fullName evidence="10">Ascorbate-specific phosphotransferase enzyme IIA component</fullName>
    </alternativeName>
</protein>
<dbReference type="SUPFAM" id="SSF55804">
    <property type="entry name" value="Phoshotransferase/anion transport protein"/>
    <property type="match status" value="1"/>
</dbReference>
<dbReference type="Gene3D" id="3.40.930.10">
    <property type="entry name" value="Mannitol-specific EII, Chain A"/>
    <property type="match status" value="1"/>
</dbReference>
<dbReference type="GO" id="GO:0016301">
    <property type="term" value="F:kinase activity"/>
    <property type="evidence" value="ECO:0007669"/>
    <property type="project" value="UniProtKB-KW"/>
</dbReference>